<dbReference type="Proteomes" id="UP000321085">
    <property type="component" value="Unassembled WGS sequence"/>
</dbReference>
<dbReference type="EMBL" id="BJYU01000062">
    <property type="protein sequence ID" value="GEO16360.1"/>
    <property type="molecule type" value="Genomic_DNA"/>
</dbReference>
<sequence>MTEKKRALGSDLDKADAHRIQPEEYEDIPELTDEWFAKAEVHEGGKPARRGRPPSGRRKQLVTLRIDPEVLDAFRADGPGWQTRMTEILRQTAADLPARPRQEP</sequence>
<dbReference type="AlphaFoldDB" id="A0A512BWM4"/>
<organism evidence="2 3">
    <name type="scientific">Microvirga aerophila</name>
    <dbReference type="NCBI Taxonomy" id="670291"/>
    <lineage>
        <taxon>Bacteria</taxon>
        <taxon>Pseudomonadati</taxon>
        <taxon>Pseudomonadota</taxon>
        <taxon>Alphaproteobacteria</taxon>
        <taxon>Hyphomicrobiales</taxon>
        <taxon>Methylobacteriaceae</taxon>
        <taxon>Microvirga</taxon>
    </lineage>
</organism>
<feature type="compositionally biased region" description="Basic and acidic residues" evidence="1">
    <location>
        <begin position="1"/>
        <end position="22"/>
    </location>
</feature>
<name>A0A512BWM4_9HYPH</name>
<gene>
    <name evidence="2" type="ORF">MAE02_40560</name>
</gene>
<dbReference type="RefSeq" id="WP_114188383.1">
    <property type="nucleotide sequence ID" value="NZ_BJYU01000062.1"/>
</dbReference>
<accession>A0A512BWM4</accession>
<evidence type="ECO:0000313" key="2">
    <source>
        <dbReference type="EMBL" id="GEO16360.1"/>
    </source>
</evidence>
<keyword evidence="3" id="KW-1185">Reference proteome</keyword>
<dbReference type="OrthoDB" id="361944at2"/>
<feature type="region of interest" description="Disordered" evidence="1">
    <location>
        <begin position="1"/>
        <end position="26"/>
    </location>
</feature>
<protein>
    <recommendedName>
        <fullName evidence="4">BrnA antitoxin of type II toxin-antitoxin system</fullName>
    </recommendedName>
</protein>
<reference evidence="2 3" key="1">
    <citation type="submission" date="2019-07" db="EMBL/GenBank/DDBJ databases">
        <title>Whole genome shotgun sequence of Microvirga aerophila NBRC 106136.</title>
        <authorList>
            <person name="Hosoyama A."/>
            <person name="Uohara A."/>
            <person name="Ohji S."/>
            <person name="Ichikawa N."/>
        </authorList>
    </citation>
    <scope>NUCLEOTIDE SEQUENCE [LARGE SCALE GENOMIC DNA]</scope>
    <source>
        <strain evidence="2 3">NBRC 106136</strain>
    </source>
</reference>
<proteinExistence type="predicted"/>
<evidence type="ECO:0000256" key="1">
    <source>
        <dbReference type="SAM" id="MobiDB-lite"/>
    </source>
</evidence>
<comment type="caution">
    <text evidence="2">The sequence shown here is derived from an EMBL/GenBank/DDBJ whole genome shotgun (WGS) entry which is preliminary data.</text>
</comment>
<dbReference type="Pfam" id="PF14384">
    <property type="entry name" value="BrnA_antitoxin"/>
    <property type="match status" value="1"/>
</dbReference>
<evidence type="ECO:0008006" key="4">
    <source>
        <dbReference type="Google" id="ProtNLM"/>
    </source>
</evidence>
<dbReference type="InterPro" id="IPR025528">
    <property type="entry name" value="BrnA_antitoxin"/>
</dbReference>
<evidence type="ECO:0000313" key="3">
    <source>
        <dbReference type="Proteomes" id="UP000321085"/>
    </source>
</evidence>